<feature type="domain" description="Response regulatory" evidence="2">
    <location>
        <begin position="4"/>
        <end position="115"/>
    </location>
</feature>
<dbReference type="GO" id="GO:0003677">
    <property type="term" value="F:DNA binding"/>
    <property type="evidence" value="ECO:0007669"/>
    <property type="project" value="UniProtKB-KW"/>
</dbReference>
<evidence type="ECO:0000259" key="3">
    <source>
        <dbReference type="PROSITE" id="PS50930"/>
    </source>
</evidence>
<dbReference type="SMART" id="SM00448">
    <property type="entry name" value="REC"/>
    <property type="match status" value="1"/>
</dbReference>
<dbReference type="PROSITE" id="PS50110">
    <property type="entry name" value="RESPONSE_REGULATORY"/>
    <property type="match status" value="1"/>
</dbReference>
<dbReference type="Gene3D" id="2.40.50.1020">
    <property type="entry name" value="LytTr DNA-binding domain"/>
    <property type="match status" value="1"/>
</dbReference>
<evidence type="ECO:0000256" key="1">
    <source>
        <dbReference type="PROSITE-ProRule" id="PRU00169"/>
    </source>
</evidence>
<dbReference type="GO" id="GO:0000156">
    <property type="term" value="F:phosphorelay response regulator activity"/>
    <property type="evidence" value="ECO:0007669"/>
    <property type="project" value="InterPro"/>
</dbReference>
<dbReference type="Pfam" id="PF04397">
    <property type="entry name" value="LytTR"/>
    <property type="match status" value="1"/>
</dbReference>
<proteinExistence type="predicted"/>
<dbReference type="Pfam" id="PF00072">
    <property type="entry name" value="Response_reg"/>
    <property type="match status" value="1"/>
</dbReference>
<feature type="modified residue" description="4-aspartylphosphate" evidence="1">
    <location>
        <position position="55"/>
    </location>
</feature>
<keyword evidence="1" id="KW-0597">Phosphoprotein</keyword>
<dbReference type="EMBL" id="MBTF01000015">
    <property type="protein sequence ID" value="OOQ59184.1"/>
    <property type="molecule type" value="Genomic_DNA"/>
</dbReference>
<gene>
    <name evidence="4" type="ORF">BC343_28905</name>
</gene>
<dbReference type="InterPro" id="IPR011006">
    <property type="entry name" value="CheY-like_superfamily"/>
</dbReference>
<keyword evidence="5" id="KW-1185">Reference proteome</keyword>
<evidence type="ECO:0000313" key="5">
    <source>
        <dbReference type="Proteomes" id="UP000189739"/>
    </source>
</evidence>
<evidence type="ECO:0000259" key="2">
    <source>
        <dbReference type="PROSITE" id="PS50110"/>
    </source>
</evidence>
<dbReference type="RefSeq" id="WP_078348844.1">
    <property type="nucleotide sequence ID" value="NZ_MBTF01000015.1"/>
</dbReference>
<dbReference type="Gene3D" id="3.40.50.2300">
    <property type="match status" value="1"/>
</dbReference>
<dbReference type="InterPro" id="IPR007492">
    <property type="entry name" value="LytTR_DNA-bd_dom"/>
</dbReference>
<name>A0A1S9PDZ8_9SPHI</name>
<dbReference type="STRING" id="1792845.BC343_28905"/>
<dbReference type="Proteomes" id="UP000189739">
    <property type="component" value="Unassembled WGS sequence"/>
</dbReference>
<organism evidence="4 5">
    <name type="scientific">Mucilaginibacter pedocola</name>
    <dbReference type="NCBI Taxonomy" id="1792845"/>
    <lineage>
        <taxon>Bacteria</taxon>
        <taxon>Pseudomonadati</taxon>
        <taxon>Bacteroidota</taxon>
        <taxon>Sphingobacteriia</taxon>
        <taxon>Sphingobacteriales</taxon>
        <taxon>Sphingobacteriaceae</taxon>
        <taxon>Mucilaginibacter</taxon>
    </lineage>
</organism>
<evidence type="ECO:0000313" key="4">
    <source>
        <dbReference type="EMBL" id="OOQ59184.1"/>
    </source>
</evidence>
<dbReference type="PROSITE" id="PS50930">
    <property type="entry name" value="HTH_LYTTR"/>
    <property type="match status" value="1"/>
</dbReference>
<keyword evidence="4" id="KW-0238">DNA-binding</keyword>
<dbReference type="SMART" id="SM00850">
    <property type="entry name" value="LytTR"/>
    <property type="match status" value="1"/>
</dbReference>
<dbReference type="OrthoDB" id="9787344at2"/>
<dbReference type="PANTHER" id="PTHR37299">
    <property type="entry name" value="TRANSCRIPTIONAL REGULATOR-RELATED"/>
    <property type="match status" value="1"/>
</dbReference>
<dbReference type="InterPro" id="IPR046947">
    <property type="entry name" value="LytR-like"/>
</dbReference>
<feature type="domain" description="HTH LytTR-type" evidence="3">
    <location>
        <begin position="139"/>
        <end position="237"/>
    </location>
</feature>
<dbReference type="SUPFAM" id="SSF52172">
    <property type="entry name" value="CheY-like"/>
    <property type="match status" value="1"/>
</dbReference>
<dbReference type="PANTHER" id="PTHR37299:SF1">
    <property type="entry name" value="STAGE 0 SPORULATION PROTEIN A HOMOLOG"/>
    <property type="match status" value="1"/>
</dbReference>
<dbReference type="InterPro" id="IPR001789">
    <property type="entry name" value="Sig_transdc_resp-reg_receiver"/>
</dbReference>
<accession>A0A1S9PDZ8</accession>
<comment type="caution">
    <text evidence="4">The sequence shown here is derived from an EMBL/GenBank/DDBJ whole genome shotgun (WGS) entry which is preliminary data.</text>
</comment>
<reference evidence="4 5" key="1">
    <citation type="submission" date="2016-07" db="EMBL/GenBank/DDBJ databases">
        <title>Genomic analysis of zinc-resistant bacterium Mucilaginibacter pedocola TBZ30.</title>
        <authorList>
            <person name="Huang J."/>
            <person name="Tang J."/>
        </authorList>
    </citation>
    <scope>NUCLEOTIDE SEQUENCE [LARGE SCALE GENOMIC DNA]</scope>
    <source>
        <strain evidence="4 5">TBZ30</strain>
    </source>
</reference>
<protein>
    <submittedName>
        <fullName evidence="4">DNA-binding response regulator</fullName>
    </submittedName>
</protein>
<dbReference type="AlphaFoldDB" id="A0A1S9PDZ8"/>
<sequence length="239" mass="27808">MKTRVLIVDDEPYAIEVIEKYLAVFTQMEVVAKCTDAIQAFQLLQQKTIDLMFLDIKMPGINGTDLLRSLKNPPKVIFTTAYSEYALEGFELNAVDYLMKPIPFDRFLRAIDKVHQQTDTRSKPVVAYETPVSDREAFIYLKVDRKTIKVNISDILWIESLRDYVKVVTRDQVYITKQKISLLEEMLPESKFVRIHRSFMVAIAKIDSFYSYSIDINGHELPIGRNYKQDVQRKLKQAV</sequence>